<keyword evidence="3" id="KW-1185">Reference proteome</keyword>
<evidence type="ECO:0000256" key="1">
    <source>
        <dbReference type="SAM" id="MobiDB-lite"/>
    </source>
</evidence>
<sequence length="106" mass="10852">MRKNTLGLTAVGGGGAVQQVHPPLARRVHVALEGAGRGEAATCANVSGRQVLASNREKPQVPAGSHRSSGSQRIQPIETASLLTARVRAPAAREGRWKVGWGGGGG</sequence>
<evidence type="ECO:0000313" key="2">
    <source>
        <dbReference type="EMBL" id="CAH2299123.1"/>
    </source>
</evidence>
<feature type="region of interest" description="Disordered" evidence="1">
    <location>
        <begin position="53"/>
        <end position="76"/>
    </location>
</feature>
<name>A0AAD1SEB6_PELCU</name>
<dbReference type="EMBL" id="OW240917">
    <property type="protein sequence ID" value="CAH2299123.1"/>
    <property type="molecule type" value="Genomic_DNA"/>
</dbReference>
<accession>A0AAD1SEB6</accession>
<evidence type="ECO:0000313" key="3">
    <source>
        <dbReference type="Proteomes" id="UP001295444"/>
    </source>
</evidence>
<reference evidence="2" key="1">
    <citation type="submission" date="2022-03" db="EMBL/GenBank/DDBJ databases">
        <authorList>
            <person name="Alioto T."/>
            <person name="Alioto T."/>
            <person name="Gomez Garrido J."/>
        </authorList>
    </citation>
    <scope>NUCLEOTIDE SEQUENCE</scope>
</reference>
<gene>
    <name evidence="2" type="ORF">PECUL_23A001872</name>
</gene>
<organism evidence="2 3">
    <name type="scientific">Pelobates cultripes</name>
    <name type="common">Western spadefoot toad</name>
    <dbReference type="NCBI Taxonomy" id="61616"/>
    <lineage>
        <taxon>Eukaryota</taxon>
        <taxon>Metazoa</taxon>
        <taxon>Chordata</taxon>
        <taxon>Craniata</taxon>
        <taxon>Vertebrata</taxon>
        <taxon>Euteleostomi</taxon>
        <taxon>Amphibia</taxon>
        <taxon>Batrachia</taxon>
        <taxon>Anura</taxon>
        <taxon>Pelobatoidea</taxon>
        <taxon>Pelobatidae</taxon>
        <taxon>Pelobates</taxon>
    </lineage>
</organism>
<dbReference type="Proteomes" id="UP001295444">
    <property type="component" value="Chromosome 06"/>
</dbReference>
<dbReference type="AlphaFoldDB" id="A0AAD1SEB6"/>
<proteinExistence type="predicted"/>
<protein>
    <submittedName>
        <fullName evidence="2">Uncharacterized protein</fullName>
    </submittedName>
</protein>